<organism evidence="1 2">
    <name type="scientific">Ideonella dechloratans</name>
    <dbReference type="NCBI Taxonomy" id="36863"/>
    <lineage>
        <taxon>Bacteria</taxon>
        <taxon>Pseudomonadati</taxon>
        <taxon>Pseudomonadota</taxon>
        <taxon>Betaproteobacteria</taxon>
        <taxon>Burkholderiales</taxon>
        <taxon>Sphaerotilaceae</taxon>
        <taxon>Ideonella</taxon>
    </lineage>
</organism>
<comment type="caution">
    <text evidence="1">The sequence shown here is derived from an EMBL/GenBank/DDBJ whole genome shotgun (WGS) entry which is preliminary data.</text>
</comment>
<proteinExistence type="predicted"/>
<evidence type="ECO:0000313" key="2">
    <source>
        <dbReference type="Proteomes" id="UP000430120"/>
    </source>
</evidence>
<dbReference type="Pfam" id="PF16290">
    <property type="entry name" value="DUF4936"/>
    <property type="match status" value="1"/>
</dbReference>
<dbReference type="OrthoDB" id="8527613at2"/>
<accession>A0A643FGF2</accession>
<name>A0A643FGF2_IDEDE</name>
<keyword evidence="2" id="KW-1185">Reference proteome</keyword>
<dbReference type="AlphaFoldDB" id="A0A643FGF2"/>
<dbReference type="RefSeq" id="WP_151122968.1">
    <property type="nucleotide sequence ID" value="NZ_CP088081.1"/>
</dbReference>
<reference evidence="1 2" key="1">
    <citation type="submission" date="2019-09" db="EMBL/GenBank/DDBJ databases">
        <title>Draft genome sequences of 48 bacterial type strains from the CCUG.</title>
        <authorList>
            <person name="Tunovic T."/>
            <person name="Pineiro-Iglesias B."/>
            <person name="Unosson C."/>
            <person name="Inganas E."/>
            <person name="Ohlen M."/>
            <person name="Cardew S."/>
            <person name="Jensie-Markopoulos S."/>
            <person name="Salva-Serra F."/>
            <person name="Jaen-Luchoro D."/>
            <person name="Karlsson R."/>
            <person name="Svensson-Stadler L."/>
            <person name="Chun J."/>
            <person name="Moore E."/>
        </authorList>
    </citation>
    <scope>NUCLEOTIDE SEQUENCE [LARGE SCALE GENOMIC DNA]</scope>
    <source>
        <strain evidence="1 2">CCUG 30977</strain>
    </source>
</reference>
<dbReference type="InterPro" id="IPR032556">
    <property type="entry name" value="DUF4936"/>
</dbReference>
<dbReference type="Proteomes" id="UP000430120">
    <property type="component" value="Unassembled WGS sequence"/>
</dbReference>
<sequence>MSHESPADAPSPGRLAAEWFIYYQIATADLPQALEAVIGFQQRLQQDWPGLSARVLQRLEASGTAAGRLTLMEIYRFTPRAPASVKARANLDFDTALAEAARDVQPWLQGPRHVESFVPCAS</sequence>
<evidence type="ECO:0000313" key="1">
    <source>
        <dbReference type="EMBL" id="KAB0584239.1"/>
    </source>
</evidence>
<protein>
    <submittedName>
        <fullName evidence="1">DUF4936 family protein</fullName>
    </submittedName>
</protein>
<dbReference type="EMBL" id="VZPB01000007">
    <property type="protein sequence ID" value="KAB0584239.1"/>
    <property type="molecule type" value="Genomic_DNA"/>
</dbReference>
<gene>
    <name evidence="1" type="ORF">F7Q92_04645</name>
</gene>